<keyword evidence="1" id="KW-0378">Hydrolase</keyword>
<dbReference type="GO" id="GO:0009253">
    <property type="term" value="P:peptidoglycan catabolic process"/>
    <property type="evidence" value="ECO:0007669"/>
    <property type="project" value="InterPro"/>
</dbReference>
<dbReference type="RefSeq" id="WP_166232615.1">
    <property type="nucleotide sequence ID" value="NZ_CP049865.1"/>
</dbReference>
<evidence type="ECO:0000313" key="5">
    <source>
        <dbReference type="Proteomes" id="UP000501058"/>
    </source>
</evidence>
<dbReference type="Gene3D" id="3.40.630.40">
    <property type="entry name" value="Zn-dependent exopeptidases"/>
    <property type="match status" value="1"/>
</dbReference>
<evidence type="ECO:0000256" key="1">
    <source>
        <dbReference type="ARBA" id="ARBA00022801"/>
    </source>
</evidence>
<evidence type="ECO:0000259" key="3">
    <source>
        <dbReference type="SMART" id="SM00646"/>
    </source>
</evidence>
<accession>A0A6G7Y4X6</accession>
<name>A0A6G7Y4X6_9ACTN</name>
<evidence type="ECO:0000256" key="2">
    <source>
        <dbReference type="SAM" id="MobiDB-lite"/>
    </source>
</evidence>
<feature type="domain" description="MurNAc-LAA" evidence="3">
    <location>
        <begin position="54"/>
        <end position="179"/>
    </location>
</feature>
<dbReference type="SMART" id="SM00646">
    <property type="entry name" value="Ami_3"/>
    <property type="match status" value="1"/>
</dbReference>
<reference evidence="4 5" key="1">
    <citation type="submission" date="2020-03" db="EMBL/GenBank/DDBJ databases">
        <title>Propioniciclava sp. nov., isolated from Hydrophilus acuminatus.</title>
        <authorList>
            <person name="Hyun D.-W."/>
            <person name="Bae J.-W."/>
        </authorList>
    </citation>
    <scope>NUCLEOTIDE SEQUENCE [LARGE SCALE GENOMIC DNA]</scope>
    <source>
        <strain evidence="4 5">HDW11</strain>
    </source>
</reference>
<evidence type="ECO:0000313" key="4">
    <source>
        <dbReference type="EMBL" id="QIK71833.1"/>
    </source>
</evidence>
<protein>
    <submittedName>
        <fullName evidence="4">N-acetylmuramoyl-L-alanine amidase</fullName>
    </submittedName>
</protein>
<dbReference type="GO" id="GO:0030288">
    <property type="term" value="C:outer membrane-bounded periplasmic space"/>
    <property type="evidence" value="ECO:0007669"/>
    <property type="project" value="TreeGrafter"/>
</dbReference>
<dbReference type="PANTHER" id="PTHR30404">
    <property type="entry name" value="N-ACETYLMURAMOYL-L-ALANINE AMIDASE"/>
    <property type="match status" value="1"/>
</dbReference>
<gene>
    <name evidence="4" type="ORF">G7070_05510</name>
</gene>
<dbReference type="AlphaFoldDB" id="A0A6G7Y4X6"/>
<dbReference type="KEGG" id="prv:G7070_05510"/>
<dbReference type="GO" id="GO:0008745">
    <property type="term" value="F:N-acetylmuramoyl-L-alanine amidase activity"/>
    <property type="evidence" value="ECO:0007669"/>
    <property type="project" value="InterPro"/>
</dbReference>
<proteinExistence type="predicted"/>
<dbReference type="PANTHER" id="PTHR30404:SF0">
    <property type="entry name" value="N-ACETYLMURAMOYL-L-ALANINE AMIDASE AMIC"/>
    <property type="match status" value="1"/>
</dbReference>
<dbReference type="EMBL" id="CP049865">
    <property type="protein sequence ID" value="QIK71833.1"/>
    <property type="molecule type" value="Genomic_DNA"/>
</dbReference>
<dbReference type="InterPro" id="IPR050695">
    <property type="entry name" value="N-acetylmuramoyl_amidase_3"/>
</dbReference>
<organism evidence="4 5">
    <name type="scientific">Propioniciclava coleopterorum</name>
    <dbReference type="NCBI Taxonomy" id="2714937"/>
    <lineage>
        <taxon>Bacteria</taxon>
        <taxon>Bacillati</taxon>
        <taxon>Actinomycetota</taxon>
        <taxon>Actinomycetes</taxon>
        <taxon>Propionibacteriales</taxon>
        <taxon>Propionibacteriaceae</taxon>
        <taxon>Propioniciclava</taxon>
    </lineage>
</organism>
<dbReference type="Pfam" id="PF01520">
    <property type="entry name" value="Amidase_3"/>
    <property type="match status" value="1"/>
</dbReference>
<dbReference type="Proteomes" id="UP000501058">
    <property type="component" value="Chromosome"/>
</dbReference>
<dbReference type="CDD" id="cd02696">
    <property type="entry name" value="MurNAc-LAA"/>
    <property type="match status" value="1"/>
</dbReference>
<dbReference type="SUPFAM" id="SSF53187">
    <property type="entry name" value="Zn-dependent exopeptidases"/>
    <property type="match status" value="1"/>
</dbReference>
<sequence>MLHLRGDRPRRHRRALPELRSGPPDRRRAARAGAATTFTRVDDTTFGPCNDRRATLANQARADALVSLHADSDAAGKRGFHIIYAPQMAGGRTVEEASKGLAEAVASGLRATPIRPANYKGTPEMPIDPRANIAALNGLTATPGVLVEVGNLNNPDDWSALRQPATRDAVATAIADGVRVGLRR</sequence>
<keyword evidence="5" id="KW-1185">Reference proteome</keyword>
<feature type="region of interest" description="Disordered" evidence="2">
    <location>
        <begin position="1"/>
        <end position="34"/>
    </location>
</feature>
<dbReference type="InterPro" id="IPR002508">
    <property type="entry name" value="MurNAc-LAA_cat"/>
</dbReference>